<proteinExistence type="predicted"/>
<dbReference type="NCBIfam" id="NF047646">
    <property type="entry name" value="REP_Tyr_transpos"/>
    <property type="match status" value="1"/>
</dbReference>
<dbReference type="GO" id="GO:0032259">
    <property type="term" value="P:methylation"/>
    <property type="evidence" value="ECO:0007669"/>
    <property type="project" value="UniProtKB-KW"/>
</dbReference>
<dbReference type="PANTHER" id="PTHR36966">
    <property type="entry name" value="REP-ASSOCIATED TYROSINE TRANSPOSASE"/>
    <property type="match status" value="1"/>
</dbReference>
<dbReference type="KEGG" id="nci:NCTC10296_01554"/>
<accession>A0A3S4NWW0</accession>
<sequence>MAYRETLWHLPFETVAICILPDHFHCIMRLPEHDRDFSRRIQNLKINFSKRLPEGIRSPNTTQSNKRESGIWQSRFWEHAIRNERDLENHIHYIYYNPVKHGHAEQVCDWPYSSFHQDVASGLFNAVWGSSMPSEIQNLYND</sequence>
<dbReference type="Proteomes" id="UP000279284">
    <property type="component" value="Chromosome"/>
</dbReference>
<keyword evidence="2" id="KW-0489">Methyltransferase</keyword>
<keyword evidence="3" id="KW-1185">Reference proteome</keyword>
<evidence type="ECO:0000259" key="1">
    <source>
        <dbReference type="SMART" id="SM01321"/>
    </source>
</evidence>
<dbReference type="InterPro" id="IPR002686">
    <property type="entry name" value="Transposase_17"/>
</dbReference>
<dbReference type="InterPro" id="IPR036515">
    <property type="entry name" value="Transposase_17_sf"/>
</dbReference>
<dbReference type="GO" id="GO:0043565">
    <property type="term" value="F:sequence-specific DNA binding"/>
    <property type="evidence" value="ECO:0007669"/>
    <property type="project" value="TreeGrafter"/>
</dbReference>
<dbReference type="GO" id="GO:0004803">
    <property type="term" value="F:transposase activity"/>
    <property type="evidence" value="ECO:0007669"/>
    <property type="project" value="InterPro"/>
</dbReference>
<dbReference type="GO" id="GO:0008168">
    <property type="term" value="F:methyltransferase activity"/>
    <property type="evidence" value="ECO:0007669"/>
    <property type="project" value="UniProtKB-KW"/>
</dbReference>
<dbReference type="GO" id="GO:0006313">
    <property type="term" value="P:DNA transposition"/>
    <property type="evidence" value="ECO:0007669"/>
    <property type="project" value="InterPro"/>
</dbReference>
<dbReference type="EMBL" id="LR134313">
    <property type="protein sequence ID" value="VEF01974.1"/>
    <property type="molecule type" value="Genomic_DNA"/>
</dbReference>
<gene>
    <name evidence="2" type="ORF">NCTC10296_01554</name>
</gene>
<feature type="domain" description="Transposase IS200-like" evidence="1">
    <location>
        <begin position="1"/>
        <end position="97"/>
    </location>
</feature>
<dbReference type="SUPFAM" id="SSF143422">
    <property type="entry name" value="Transposase IS200-like"/>
    <property type="match status" value="1"/>
</dbReference>
<dbReference type="InterPro" id="IPR052715">
    <property type="entry name" value="RAYT_transposase"/>
</dbReference>
<organism evidence="2 3">
    <name type="scientific">Neisseria canis</name>
    <dbReference type="NCBI Taxonomy" id="493"/>
    <lineage>
        <taxon>Bacteria</taxon>
        <taxon>Pseudomonadati</taxon>
        <taxon>Pseudomonadota</taxon>
        <taxon>Betaproteobacteria</taxon>
        <taxon>Neisseriales</taxon>
        <taxon>Neisseriaceae</taxon>
        <taxon>Neisseria</taxon>
    </lineage>
</organism>
<protein>
    <submittedName>
        <fullName evidence="2">Putative type I restriction-modification system DNA methylase</fullName>
    </submittedName>
</protein>
<evidence type="ECO:0000313" key="3">
    <source>
        <dbReference type="Proteomes" id="UP000279284"/>
    </source>
</evidence>
<dbReference type="Gene3D" id="3.30.70.1290">
    <property type="entry name" value="Transposase IS200-like"/>
    <property type="match status" value="1"/>
</dbReference>
<reference evidence="2 3" key="1">
    <citation type="submission" date="2018-12" db="EMBL/GenBank/DDBJ databases">
        <authorList>
            <consortium name="Pathogen Informatics"/>
        </authorList>
    </citation>
    <scope>NUCLEOTIDE SEQUENCE [LARGE SCALE GENOMIC DNA]</scope>
    <source>
        <strain evidence="2 3">NCTC10296</strain>
    </source>
</reference>
<keyword evidence="2" id="KW-0808">Transferase</keyword>
<dbReference type="AlphaFoldDB" id="A0A3S4NWW0"/>
<dbReference type="SMART" id="SM01321">
    <property type="entry name" value="Y1_Tnp"/>
    <property type="match status" value="1"/>
</dbReference>
<name>A0A3S4NWW0_9NEIS</name>
<evidence type="ECO:0000313" key="2">
    <source>
        <dbReference type="EMBL" id="VEF01974.1"/>
    </source>
</evidence>
<dbReference type="PANTHER" id="PTHR36966:SF1">
    <property type="entry name" value="REP-ASSOCIATED TYROSINE TRANSPOSASE"/>
    <property type="match status" value="1"/>
</dbReference>